<proteinExistence type="inferred from homology"/>
<dbReference type="PANTHER" id="PTHR34137:SF1">
    <property type="entry name" value="EXODEOXYRIBONUCLEASE 7 SMALL SUBUNIT"/>
    <property type="match status" value="1"/>
</dbReference>
<dbReference type="EMBL" id="JAJMLW010000002">
    <property type="protein sequence ID" value="MCI2241879.1"/>
    <property type="molecule type" value="Genomic_DNA"/>
</dbReference>
<comment type="subunit">
    <text evidence="6">Heterooligomer composed of large and small subunits.</text>
</comment>
<dbReference type="InterPro" id="IPR037004">
    <property type="entry name" value="Exonuc_VII_ssu_sf"/>
</dbReference>
<keyword evidence="5 6" id="KW-0269">Exonuclease</keyword>
<dbReference type="EC" id="3.1.11.6" evidence="6"/>
<comment type="similarity">
    <text evidence="1 6">Belongs to the XseB family.</text>
</comment>
<comment type="function">
    <text evidence="6">Bidirectionally degrades single-stranded DNA into large acid-insoluble oligonucleotides, which are then degraded further into small acid-soluble oligonucleotides.</text>
</comment>
<keyword evidence="7" id="KW-0175">Coiled coil</keyword>
<evidence type="ECO:0000313" key="9">
    <source>
        <dbReference type="Proteomes" id="UP001430755"/>
    </source>
</evidence>
<gene>
    <name evidence="6 8" type="primary">xseB</name>
    <name evidence="8" type="ORF">LPT13_05890</name>
</gene>
<evidence type="ECO:0000256" key="6">
    <source>
        <dbReference type="HAMAP-Rule" id="MF_00337"/>
    </source>
</evidence>
<sequence>MSDTPRPVDELTFREAMSELEGIVGVLESNTLELEDSLVSYERGVALLASLQRRLDAAEQQVDVLMGELVAAPDDDVQDTTLTKA</sequence>
<dbReference type="GO" id="GO:0008855">
    <property type="term" value="F:exodeoxyribonuclease VII activity"/>
    <property type="evidence" value="ECO:0007669"/>
    <property type="project" value="UniProtKB-EC"/>
</dbReference>
<name>A0ABS9WG94_9ACTN</name>
<dbReference type="Gene3D" id="1.10.287.1040">
    <property type="entry name" value="Exonuclease VII, small subunit"/>
    <property type="match status" value="1"/>
</dbReference>
<dbReference type="Pfam" id="PF02609">
    <property type="entry name" value="Exonuc_VII_S"/>
    <property type="match status" value="1"/>
</dbReference>
<dbReference type="Proteomes" id="UP001430755">
    <property type="component" value="Unassembled WGS sequence"/>
</dbReference>
<accession>A0ABS9WG94</accession>
<organism evidence="8 9">
    <name type="scientific">Adlercreutzia faecimuris</name>
    <dbReference type="NCBI Taxonomy" id="2897341"/>
    <lineage>
        <taxon>Bacteria</taxon>
        <taxon>Bacillati</taxon>
        <taxon>Actinomycetota</taxon>
        <taxon>Coriobacteriia</taxon>
        <taxon>Eggerthellales</taxon>
        <taxon>Eggerthellaceae</taxon>
        <taxon>Adlercreutzia</taxon>
    </lineage>
</organism>
<keyword evidence="9" id="KW-1185">Reference proteome</keyword>
<evidence type="ECO:0000256" key="5">
    <source>
        <dbReference type="ARBA" id="ARBA00022839"/>
    </source>
</evidence>
<dbReference type="RefSeq" id="WP_242164551.1">
    <property type="nucleotide sequence ID" value="NZ_JAJMLW010000002.1"/>
</dbReference>
<dbReference type="InterPro" id="IPR003761">
    <property type="entry name" value="Exonuc_VII_S"/>
</dbReference>
<reference evidence="8" key="1">
    <citation type="submission" date="2021-11" db="EMBL/GenBank/DDBJ databases">
        <title>A Novel Adlercreutzia Species, isolated from a Allomyrina dichotoma larva feces.</title>
        <authorList>
            <person name="Suh M.K."/>
        </authorList>
    </citation>
    <scope>NUCLEOTIDE SEQUENCE</scope>
    <source>
        <strain evidence="8">JBNU-10</strain>
    </source>
</reference>
<dbReference type="SUPFAM" id="SSF116842">
    <property type="entry name" value="XseB-like"/>
    <property type="match status" value="1"/>
</dbReference>
<keyword evidence="2 6" id="KW-0963">Cytoplasm</keyword>
<keyword evidence="3 6" id="KW-0540">Nuclease</keyword>
<evidence type="ECO:0000256" key="7">
    <source>
        <dbReference type="SAM" id="Coils"/>
    </source>
</evidence>
<dbReference type="PANTHER" id="PTHR34137">
    <property type="entry name" value="EXODEOXYRIBONUCLEASE 7 SMALL SUBUNIT"/>
    <property type="match status" value="1"/>
</dbReference>
<evidence type="ECO:0000256" key="1">
    <source>
        <dbReference type="ARBA" id="ARBA00009998"/>
    </source>
</evidence>
<feature type="coiled-coil region" evidence="7">
    <location>
        <begin position="41"/>
        <end position="68"/>
    </location>
</feature>
<evidence type="ECO:0000256" key="2">
    <source>
        <dbReference type="ARBA" id="ARBA00022490"/>
    </source>
</evidence>
<comment type="caution">
    <text evidence="8">The sequence shown here is derived from an EMBL/GenBank/DDBJ whole genome shotgun (WGS) entry which is preliminary data.</text>
</comment>
<dbReference type="NCBIfam" id="TIGR01280">
    <property type="entry name" value="xseB"/>
    <property type="match status" value="1"/>
</dbReference>
<evidence type="ECO:0000256" key="3">
    <source>
        <dbReference type="ARBA" id="ARBA00022722"/>
    </source>
</evidence>
<keyword evidence="4 6" id="KW-0378">Hydrolase</keyword>
<comment type="catalytic activity">
    <reaction evidence="6">
        <text>Exonucleolytic cleavage in either 5'- to 3'- or 3'- to 5'-direction to yield nucleoside 5'-phosphates.</text>
        <dbReference type="EC" id="3.1.11.6"/>
    </reaction>
</comment>
<protein>
    <recommendedName>
        <fullName evidence="6">Exodeoxyribonuclease 7 small subunit</fullName>
        <ecNumber evidence="6">3.1.11.6</ecNumber>
    </recommendedName>
    <alternativeName>
        <fullName evidence="6">Exodeoxyribonuclease VII small subunit</fullName>
        <shortName evidence="6">Exonuclease VII small subunit</shortName>
    </alternativeName>
</protein>
<dbReference type="HAMAP" id="MF_00337">
    <property type="entry name" value="Exonuc_7_S"/>
    <property type="match status" value="1"/>
</dbReference>
<comment type="subcellular location">
    <subcellularLocation>
        <location evidence="6">Cytoplasm</location>
    </subcellularLocation>
</comment>
<evidence type="ECO:0000313" key="8">
    <source>
        <dbReference type="EMBL" id="MCI2241879.1"/>
    </source>
</evidence>
<evidence type="ECO:0000256" key="4">
    <source>
        <dbReference type="ARBA" id="ARBA00022801"/>
    </source>
</evidence>